<comment type="caution">
    <text evidence="1">The sequence shown here is derived from an EMBL/GenBank/DDBJ whole genome shotgun (WGS) entry which is preliminary data.</text>
</comment>
<sequence length="63" mass="7437">MKKRCVVYAKDIARITGKSARYGQKALKKIRDFFNKTKDEFITVEDFSKFSSIPIPRIMEYLD</sequence>
<dbReference type="RefSeq" id="WP_213944482.1">
    <property type="nucleotide sequence ID" value="NZ_JAHCMY010000002.1"/>
</dbReference>
<name>A0AAP2G419_9BACT</name>
<organism evidence="1 2">
    <name type="scientific">Litoribacter ruber</name>
    <dbReference type="NCBI Taxonomy" id="702568"/>
    <lineage>
        <taxon>Bacteria</taxon>
        <taxon>Pseudomonadati</taxon>
        <taxon>Bacteroidota</taxon>
        <taxon>Cytophagia</taxon>
        <taxon>Cytophagales</taxon>
        <taxon>Cyclobacteriaceae</taxon>
        <taxon>Litoribacter</taxon>
    </lineage>
</organism>
<dbReference type="Proteomes" id="UP001319104">
    <property type="component" value="Unassembled WGS sequence"/>
</dbReference>
<dbReference type="EMBL" id="JAHCMY010000002">
    <property type="protein sequence ID" value="MBS9523596.1"/>
    <property type="molecule type" value="Genomic_DNA"/>
</dbReference>
<gene>
    <name evidence="1" type="ORF">KI659_06150</name>
</gene>
<dbReference type="AlphaFoldDB" id="A0AAP2G419"/>
<evidence type="ECO:0000313" key="2">
    <source>
        <dbReference type="Proteomes" id="UP001319104"/>
    </source>
</evidence>
<proteinExistence type="predicted"/>
<keyword evidence="2" id="KW-1185">Reference proteome</keyword>
<reference evidence="1 2" key="1">
    <citation type="submission" date="2021-05" db="EMBL/GenBank/DDBJ databases">
        <authorList>
            <person name="Zhang Z.D."/>
            <person name="Osman G."/>
        </authorList>
    </citation>
    <scope>NUCLEOTIDE SEQUENCE [LARGE SCALE GENOMIC DNA]</scope>
    <source>
        <strain evidence="1 2">KCTC 32217</strain>
    </source>
</reference>
<evidence type="ECO:0000313" key="1">
    <source>
        <dbReference type="EMBL" id="MBS9523596.1"/>
    </source>
</evidence>
<accession>A0AAP2G419</accession>
<protein>
    <submittedName>
        <fullName evidence="1">Uncharacterized protein</fullName>
    </submittedName>
</protein>